<evidence type="ECO:0000256" key="5">
    <source>
        <dbReference type="ARBA" id="ARBA00022989"/>
    </source>
</evidence>
<dbReference type="GO" id="GO:0006508">
    <property type="term" value="P:proteolysis"/>
    <property type="evidence" value="ECO:0007669"/>
    <property type="project" value="UniProtKB-KW"/>
</dbReference>
<evidence type="ECO:0000256" key="2">
    <source>
        <dbReference type="ARBA" id="ARBA00009045"/>
    </source>
</evidence>
<dbReference type="OrthoDB" id="9797190at2"/>
<reference evidence="9 10" key="1">
    <citation type="submission" date="2018-05" db="EMBL/GenBank/DDBJ databases">
        <title>Rhodobacteraceae gen. nov., sp. nov. isolated from sea water.</title>
        <authorList>
            <person name="Ren Y."/>
        </authorList>
    </citation>
    <scope>NUCLEOTIDE SEQUENCE [LARGE SCALE GENOMIC DNA]</scope>
    <source>
        <strain evidence="9 10">TG-679</strain>
    </source>
</reference>
<evidence type="ECO:0000313" key="9">
    <source>
        <dbReference type="EMBL" id="PWR04445.1"/>
    </source>
</evidence>
<proteinExistence type="inferred from homology"/>
<dbReference type="InterPro" id="IPR022764">
    <property type="entry name" value="Peptidase_S54_rhomboid_dom"/>
</dbReference>
<accession>A0A2V2LG52</accession>
<evidence type="ECO:0000256" key="1">
    <source>
        <dbReference type="ARBA" id="ARBA00004141"/>
    </source>
</evidence>
<evidence type="ECO:0000256" key="3">
    <source>
        <dbReference type="ARBA" id="ARBA00022692"/>
    </source>
</evidence>
<comment type="similarity">
    <text evidence="2">Belongs to the peptidase S54 family.</text>
</comment>
<comment type="subcellular location">
    <subcellularLocation>
        <location evidence="1">Membrane</location>
        <topology evidence="1">Multi-pass membrane protein</topology>
    </subcellularLocation>
</comment>
<keyword evidence="4" id="KW-0378">Hydrolase</keyword>
<feature type="transmembrane region" description="Helical" evidence="7">
    <location>
        <begin position="67"/>
        <end position="91"/>
    </location>
</feature>
<keyword evidence="6 7" id="KW-0472">Membrane</keyword>
<feature type="transmembrane region" description="Helical" evidence="7">
    <location>
        <begin position="103"/>
        <end position="121"/>
    </location>
</feature>
<evidence type="ECO:0000256" key="6">
    <source>
        <dbReference type="ARBA" id="ARBA00023136"/>
    </source>
</evidence>
<evidence type="ECO:0000259" key="8">
    <source>
        <dbReference type="Pfam" id="PF01694"/>
    </source>
</evidence>
<evidence type="ECO:0000313" key="10">
    <source>
        <dbReference type="Proteomes" id="UP000245680"/>
    </source>
</evidence>
<dbReference type="Proteomes" id="UP000245680">
    <property type="component" value="Unassembled WGS sequence"/>
</dbReference>
<sequence length="222" mass="24428">MYRGVPLTVMVLIVLCVLPELVLLANDRGWFGPAGVLRPQAYALGAFWKRLLLGAQPYYSAQPVTMFVTYAFLHGGPVHLIVNMIALFSVGTAIVNRIGQRRFLVVYAVSALGGAVGFGLFSESPAPMVGASGALFGLLGVWVCWDYLDRRYFGDPLWVTLRAVGFLVLYNLAFWVLLSGNLAWETHLGGFVVGWLLAVHWGRGVLDQSRGRRSVTRTKRTP</sequence>
<keyword evidence="5 7" id="KW-1133">Transmembrane helix</keyword>
<keyword evidence="3 7" id="KW-0812">Transmembrane</keyword>
<feature type="domain" description="Peptidase S54 rhomboid" evidence="8">
    <location>
        <begin position="65"/>
        <end position="199"/>
    </location>
</feature>
<dbReference type="EMBL" id="QGKU01000004">
    <property type="protein sequence ID" value="PWR04445.1"/>
    <property type="molecule type" value="Genomic_DNA"/>
</dbReference>
<dbReference type="PANTHER" id="PTHR43731:SF14">
    <property type="entry name" value="PRESENILIN-ASSOCIATED RHOMBOID-LIKE PROTEIN, MITOCHONDRIAL"/>
    <property type="match status" value="1"/>
</dbReference>
<keyword evidence="9" id="KW-0645">Protease</keyword>
<feature type="transmembrane region" description="Helical" evidence="7">
    <location>
        <begin position="157"/>
        <end position="176"/>
    </location>
</feature>
<dbReference type="GO" id="GO:0016020">
    <property type="term" value="C:membrane"/>
    <property type="evidence" value="ECO:0007669"/>
    <property type="project" value="UniProtKB-SubCell"/>
</dbReference>
<evidence type="ECO:0000256" key="7">
    <source>
        <dbReference type="SAM" id="Phobius"/>
    </source>
</evidence>
<feature type="transmembrane region" description="Helical" evidence="7">
    <location>
        <begin position="188"/>
        <end position="206"/>
    </location>
</feature>
<gene>
    <name evidence="9" type="ORF">DKT77_01555</name>
</gene>
<dbReference type="Pfam" id="PF01694">
    <property type="entry name" value="Rhomboid"/>
    <property type="match status" value="1"/>
</dbReference>
<protein>
    <submittedName>
        <fullName evidence="9">Rhomboid family intramembrane serine protease</fullName>
    </submittedName>
</protein>
<dbReference type="GO" id="GO:0004252">
    <property type="term" value="F:serine-type endopeptidase activity"/>
    <property type="evidence" value="ECO:0007669"/>
    <property type="project" value="InterPro"/>
</dbReference>
<dbReference type="InterPro" id="IPR050925">
    <property type="entry name" value="Rhomboid_protease_S54"/>
</dbReference>
<keyword evidence="10" id="KW-1185">Reference proteome</keyword>
<dbReference type="AlphaFoldDB" id="A0A2V2LG52"/>
<dbReference type="Gene3D" id="1.20.1540.10">
    <property type="entry name" value="Rhomboid-like"/>
    <property type="match status" value="1"/>
</dbReference>
<dbReference type="InterPro" id="IPR035952">
    <property type="entry name" value="Rhomboid-like_sf"/>
</dbReference>
<evidence type="ECO:0000256" key="4">
    <source>
        <dbReference type="ARBA" id="ARBA00022801"/>
    </source>
</evidence>
<organism evidence="9 10">
    <name type="scientific">Meridianimarinicoccus roseus</name>
    <dbReference type="NCBI Taxonomy" id="2072018"/>
    <lineage>
        <taxon>Bacteria</taxon>
        <taxon>Pseudomonadati</taxon>
        <taxon>Pseudomonadota</taxon>
        <taxon>Alphaproteobacteria</taxon>
        <taxon>Rhodobacterales</taxon>
        <taxon>Paracoccaceae</taxon>
        <taxon>Meridianimarinicoccus</taxon>
    </lineage>
</organism>
<dbReference type="SUPFAM" id="SSF144091">
    <property type="entry name" value="Rhomboid-like"/>
    <property type="match status" value="1"/>
</dbReference>
<name>A0A2V2LG52_9RHOB</name>
<comment type="caution">
    <text evidence="9">The sequence shown here is derived from an EMBL/GenBank/DDBJ whole genome shotgun (WGS) entry which is preliminary data.</text>
</comment>
<dbReference type="PANTHER" id="PTHR43731">
    <property type="entry name" value="RHOMBOID PROTEASE"/>
    <property type="match status" value="1"/>
</dbReference>
<feature type="transmembrane region" description="Helical" evidence="7">
    <location>
        <begin position="127"/>
        <end position="145"/>
    </location>
</feature>